<evidence type="ECO:0000259" key="2">
    <source>
        <dbReference type="Pfam" id="PF10338"/>
    </source>
</evidence>
<evidence type="ECO:0000313" key="4">
    <source>
        <dbReference type="Proteomes" id="UP000030854"/>
    </source>
</evidence>
<feature type="region of interest" description="Disordered" evidence="1">
    <location>
        <begin position="58"/>
        <end position="93"/>
    </location>
</feature>
<keyword evidence="4" id="KW-1185">Reference proteome</keyword>
<gene>
    <name evidence="3" type="ORF">EV44_g2404</name>
</gene>
<feature type="compositionally biased region" description="Basic residues" evidence="1">
    <location>
        <begin position="81"/>
        <end position="93"/>
    </location>
</feature>
<dbReference type="Proteomes" id="UP000030854">
    <property type="component" value="Unassembled WGS sequence"/>
</dbReference>
<evidence type="ECO:0000256" key="1">
    <source>
        <dbReference type="SAM" id="MobiDB-lite"/>
    </source>
</evidence>
<dbReference type="HOGENOM" id="CLU_149452_0_0_1"/>
<dbReference type="EMBL" id="JNVN01003259">
    <property type="protein sequence ID" value="KHJ31092.1"/>
    <property type="molecule type" value="Genomic_DNA"/>
</dbReference>
<dbReference type="PANTHER" id="PTHR28219:SF1">
    <property type="entry name" value="UPF0642 PROTEIN YBL028C"/>
    <property type="match status" value="1"/>
</dbReference>
<dbReference type="PANTHER" id="PTHR28219">
    <property type="entry name" value="UPF0642 PROTEIN YBL028C"/>
    <property type="match status" value="1"/>
</dbReference>
<accession>A0A0B1NXH4</accession>
<feature type="domain" description="DUF2423" evidence="2">
    <location>
        <begin position="1"/>
        <end position="44"/>
    </location>
</feature>
<sequence length="117" mass="13249">MAKGARASTRKSKKAKLRCEIFGPEVTARTARLSAKILEIAAQPKPARCTKEIEMEIEDSTKQGEDMEIDSEVLNASTRSKSSRNKIGKRRSYRKTAIVFPKYRKGKKYEKGEKQVN</sequence>
<comment type="caution">
    <text evidence="3">The sequence shown here is derived from an EMBL/GenBank/DDBJ whole genome shotgun (WGS) entry which is preliminary data.</text>
</comment>
<dbReference type="Pfam" id="PF10338">
    <property type="entry name" value="YBL028C_N"/>
    <property type="match status" value="1"/>
</dbReference>
<reference evidence="3 4" key="1">
    <citation type="journal article" date="2014" name="BMC Genomics">
        <title>Adaptive genomic structural variation in the grape powdery mildew pathogen, Erysiphe necator.</title>
        <authorList>
            <person name="Jones L."/>
            <person name="Riaz S."/>
            <person name="Morales-Cruz A."/>
            <person name="Amrine K.C."/>
            <person name="McGuire B."/>
            <person name="Gubler W.D."/>
            <person name="Walker M.A."/>
            <person name="Cantu D."/>
        </authorList>
    </citation>
    <scope>NUCLEOTIDE SEQUENCE [LARGE SCALE GENOMIC DNA]</scope>
    <source>
        <strain evidence="4">c</strain>
    </source>
</reference>
<organism evidence="3 4">
    <name type="scientific">Uncinula necator</name>
    <name type="common">Grape powdery mildew</name>
    <dbReference type="NCBI Taxonomy" id="52586"/>
    <lineage>
        <taxon>Eukaryota</taxon>
        <taxon>Fungi</taxon>
        <taxon>Dikarya</taxon>
        <taxon>Ascomycota</taxon>
        <taxon>Pezizomycotina</taxon>
        <taxon>Leotiomycetes</taxon>
        <taxon>Erysiphales</taxon>
        <taxon>Erysiphaceae</taxon>
        <taxon>Erysiphe</taxon>
    </lineage>
</organism>
<dbReference type="GO" id="GO:0030687">
    <property type="term" value="C:preribosome, large subunit precursor"/>
    <property type="evidence" value="ECO:0007669"/>
    <property type="project" value="TreeGrafter"/>
</dbReference>
<evidence type="ECO:0000313" key="3">
    <source>
        <dbReference type="EMBL" id="KHJ31092.1"/>
    </source>
</evidence>
<dbReference type="InterPro" id="IPR019434">
    <property type="entry name" value="DUF2423"/>
</dbReference>
<protein>
    <submittedName>
        <fullName evidence="3">Putative glycosylphosphatidylinositol anchor synthesis protein</fullName>
    </submittedName>
</protein>
<dbReference type="AlphaFoldDB" id="A0A0B1NXH4"/>
<proteinExistence type="predicted"/>
<dbReference type="OMA" id="PIIREHK"/>
<name>A0A0B1NXH4_UNCNE</name>